<dbReference type="InterPro" id="IPR015231">
    <property type="entry name" value="DUF1934"/>
</dbReference>
<organism evidence="1 2">
    <name type="scientific">Natranaerovirga hydrolytica</name>
    <dbReference type="NCBI Taxonomy" id="680378"/>
    <lineage>
        <taxon>Bacteria</taxon>
        <taxon>Bacillati</taxon>
        <taxon>Bacillota</taxon>
        <taxon>Clostridia</taxon>
        <taxon>Lachnospirales</taxon>
        <taxon>Natranaerovirgaceae</taxon>
        <taxon>Natranaerovirga</taxon>
    </lineage>
</organism>
<dbReference type="SUPFAM" id="SSF50814">
    <property type="entry name" value="Lipocalins"/>
    <property type="match status" value="1"/>
</dbReference>
<dbReference type="Pfam" id="PF09148">
    <property type="entry name" value="DUF1934"/>
    <property type="match status" value="1"/>
</dbReference>
<protein>
    <submittedName>
        <fullName evidence="1">Uncharacterized beta-barrel protein YwiB (DUF1934 family)</fullName>
    </submittedName>
</protein>
<comment type="caution">
    <text evidence="1">The sequence shown here is derived from an EMBL/GenBank/DDBJ whole genome shotgun (WGS) entry which is preliminary data.</text>
</comment>
<evidence type="ECO:0000313" key="2">
    <source>
        <dbReference type="Proteomes" id="UP000294545"/>
    </source>
</evidence>
<reference evidence="1 2" key="1">
    <citation type="submission" date="2019-03" db="EMBL/GenBank/DDBJ databases">
        <title>Genomic Encyclopedia of Type Strains, Phase IV (KMG-IV): sequencing the most valuable type-strain genomes for metagenomic binning, comparative biology and taxonomic classification.</title>
        <authorList>
            <person name="Goeker M."/>
        </authorList>
    </citation>
    <scope>NUCLEOTIDE SEQUENCE [LARGE SCALE GENOMIC DNA]</scope>
    <source>
        <strain evidence="1 2">DSM 24176</strain>
    </source>
</reference>
<gene>
    <name evidence="1" type="ORF">EDC19_1487</name>
</gene>
<dbReference type="EMBL" id="SMGQ01000012">
    <property type="protein sequence ID" value="TCK93296.1"/>
    <property type="molecule type" value="Genomic_DNA"/>
</dbReference>
<keyword evidence="2" id="KW-1185">Reference proteome</keyword>
<evidence type="ECO:0000313" key="1">
    <source>
        <dbReference type="EMBL" id="TCK93296.1"/>
    </source>
</evidence>
<sequence length="146" mass="16754">MTKEVLLSIKGLQTDFVSKDSLEMITTGTYYHKNDKEYINYIDNDLNKEKETKTTIKISEDKVDLIRFGGVTTHMIFEVGKNHMTHYNTPLGALLIGIKTKDIQVSKADTHLSLKIKYTIDINNNFISENTFELHAQNQQDSKVKL</sequence>
<accession>A0A4R1MKN7</accession>
<dbReference type="Gene3D" id="2.40.128.20">
    <property type="match status" value="1"/>
</dbReference>
<name>A0A4R1MKN7_9FIRM</name>
<proteinExistence type="predicted"/>
<dbReference type="InterPro" id="IPR012674">
    <property type="entry name" value="Calycin"/>
</dbReference>
<dbReference type="AlphaFoldDB" id="A0A4R1MKN7"/>
<dbReference type="Proteomes" id="UP000294545">
    <property type="component" value="Unassembled WGS sequence"/>
</dbReference>
<dbReference type="RefSeq" id="WP_165868551.1">
    <property type="nucleotide sequence ID" value="NZ_SMGQ01000012.1"/>
</dbReference>